<evidence type="ECO:0000313" key="9">
    <source>
        <dbReference type="Proteomes" id="UP000005239"/>
    </source>
</evidence>
<dbReference type="GO" id="GO:0005737">
    <property type="term" value="C:cytoplasm"/>
    <property type="evidence" value="ECO:0000318"/>
    <property type="project" value="GO_Central"/>
</dbReference>
<dbReference type="InterPro" id="IPR011009">
    <property type="entry name" value="Kinase-like_dom_sf"/>
</dbReference>
<name>A0A2A6BNV2_PRIPA</name>
<dbReference type="Proteomes" id="UP000005239">
    <property type="component" value="Unassembled WGS sequence"/>
</dbReference>
<evidence type="ECO:0000256" key="5">
    <source>
        <dbReference type="ARBA" id="ARBA00022840"/>
    </source>
</evidence>
<evidence type="ECO:0000256" key="1">
    <source>
        <dbReference type="ARBA" id="ARBA00022527"/>
    </source>
</evidence>
<dbReference type="GO" id="GO:0005524">
    <property type="term" value="F:ATP binding"/>
    <property type="evidence" value="ECO:0007669"/>
    <property type="project" value="UniProtKB-KW"/>
</dbReference>
<dbReference type="Gene3D" id="1.10.510.10">
    <property type="entry name" value="Transferase(Phosphotransferase) domain 1"/>
    <property type="match status" value="1"/>
</dbReference>
<dbReference type="PANTHER" id="PTHR11909">
    <property type="entry name" value="CASEIN KINASE-RELATED"/>
    <property type="match status" value="1"/>
</dbReference>
<dbReference type="GO" id="GO:0005634">
    <property type="term" value="C:nucleus"/>
    <property type="evidence" value="ECO:0000318"/>
    <property type="project" value="GO_Central"/>
</dbReference>
<evidence type="ECO:0000256" key="4">
    <source>
        <dbReference type="ARBA" id="ARBA00022777"/>
    </source>
</evidence>
<dbReference type="InterPro" id="IPR050235">
    <property type="entry name" value="CK1_Ser-Thr_kinase"/>
</dbReference>
<evidence type="ECO:0000256" key="3">
    <source>
        <dbReference type="ARBA" id="ARBA00022741"/>
    </source>
</evidence>
<evidence type="ECO:0000313" key="8">
    <source>
        <dbReference type="EnsemblMetazoa" id="PPA20920.1"/>
    </source>
</evidence>
<evidence type="ECO:0000256" key="6">
    <source>
        <dbReference type="ARBA" id="ARBA00061588"/>
    </source>
</evidence>
<sequence length="422" mass="48299">MGNPNENKKQKKARIQGYVTFKEGKSFGDWIVKKKIDEGGFGKVYLMYNIKDPSQLAALKAEPNEVSGGSAIKLEIKVIRELNAKGDTPHIPQVWHAAKHHKYCYMIMTLLGENFKTLRKKNETGDKNVWAVLSVSAWIRLGIQSLYGLKILHDNGYLHRDIKPSNFALGLVTDPNRATMVHLLDFGLARSFAFKNSNGKWIRRLARCSVGFRGTSRYCSPNVHDKLESGRRDDIWSLFYVLIELHCGLPWQKENDKVAIERVKCNSKDEVVMQNMPRELRFIIPELRRLDCYQRPDYLGIYQAMKAVMVRKGIQPYDLYDWEQKPNAPRALRPSKAPEWYAPEAYFASDPLGIICAPSILSTTSTSRSTIPTSTSKMGGSDEKTTTINDADVFKMTRTRETQTRDEDEKKEDKKEEKEDPL</sequence>
<dbReference type="GO" id="GO:0004674">
    <property type="term" value="F:protein serine/threonine kinase activity"/>
    <property type="evidence" value="ECO:0000318"/>
    <property type="project" value="GO_Central"/>
</dbReference>
<dbReference type="SUPFAM" id="SSF56112">
    <property type="entry name" value="Protein kinase-like (PK-like)"/>
    <property type="match status" value="1"/>
</dbReference>
<dbReference type="FunFam" id="3.30.200.20:FF:000358">
    <property type="entry name" value="Tau tubulin kinase 2b"/>
    <property type="match status" value="1"/>
</dbReference>
<keyword evidence="3" id="KW-0547">Nucleotide-binding</keyword>
<feature type="compositionally biased region" description="Low complexity" evidence="7">
    <location>
        <begin position="364"/>
        <end position="376"/>
    </location>
</feature>
<dbReference type="SMART" id="SM00220">
    <property type="entry name" value="S_TKc"/>
    <property type="match status" value="1"/>
</dbReference>
<evidence type="ECO:0000256" key="7">
    <source>
        <dbReference type="SAM" id="MobiDB-lite"/>
    </source>
</evidence>
<dbReference type="InterPro" id="IPR000719">
    <property type="entry name" value="Prot_kinase_dom"/>
</dbReference>
<protein>
    <submittedName>
        <fullName evidence="8">Protein kinase domain-containing protein</fullName>
    </submittedName>
</protein>
<gene>
    <name evidence="8" type="primary">WBGene00110474</name>
</gene>
<keyword evidence="2" id="KW-0808">Transferase</keyword>
<feature type="compositionally biased region" description="Basic and acidic residues" evidence="7">
    <location>
        <begin position="392"/>
        <end position="422"/>
    </location>
</feature>
<reference evidence="9" key="1">
    <citation type="journal article" date="2008" name="Nat. Genet.">
        <title>The Pristionchus pacificus genome provides a unique perspective on nematode lifestyle and parasitism.</title>
        <authorList>
            <person name="Dieterich C."/>
            <person name="Clifton S.W."/>
            <person name="Schuster L.N."/>
            <person name="Chinwalla A."/>
            <person name="Delehaunty K."/>
            <person name="Dinkelacker I."/>
            <person name="Fulton L."/>
            <person name="Fulton R."/>
            <person name="Godfrey J."/>
            <person name="Minx P."/>
            <person name="Mitreva M."/>
            <person name="Roeseler W."/>
            <person name="Tian H."/>
            <person name="Witte H."/>
            <person name="Yang S.P."/>
            <person name="Wilson R.K."/>
            <person name="Sommer R.J."/>
        </authorList>
    </citation>
    <scope>NUCLEOTIDE SEQUENCE [LARGE SCALE GENOMIC DNA]</scope>
    <source>
        <strain evidence="9">PS312</strain>
    </source>
</reference>
<reference evidence="8" key="2">
    <citation type="submission" date="2022-06" db="UniProtKB">
        <authorList>
            <consortium name="EnsemblMetazoa"/>
        </authorList>
    </citation>
    <scope>IDENTIFICATION</scope>
    <source>
        <strain evidence="8">PS312</strain>
    </source>
</reference>
<accession>A0A2A6BNV2</accession>
<organism evidence="8 9">
    <name type="scientific">Pristionchus pacificus</name>
    <name type="common">Parasitic nematode worm</name>
    <dbReference type="NCBI Taxonomy" id="54126"/>
    <lineage>
        <taxon>Eukaryota</taxon>
        <taxon>Metazoa</taxon>
        <taxon>Ecdysozoa</taxon>
        <taxon>Nematoda</taxon>
        <taxon>Chromadorea</taxon>
        <taxon>Rhabditida</taxon>
        <taxon>Rhabditina</taxon>
        <taxon>Diplogasteromorpha</taxon>
        <taxon>Diplogasteroidea</taxon>
        <taxon>Neodiplogasteridae</taxon>
        <taxon>Pristionchus</taxon>
    </lineage>
</organism>
<feature type="region of interest" description="Disordered" evidence="7">
    <location>
        <begin position="364"/>
        <end position="422"/>
    </location>
</feature>
<keyword evidence="1" id="KW-0723">Serine/threonine-protein kinase</keyword>
<evidence type="ECO:0000256" key="2">
    <source>
        <dbReference type="ARBA" id="ARBA00022679"/>
    </source>
</evidence>
<dbReference type="AlphaFoldDB" id="A0A2A6BNV2"/>
<dbReference type="FunFam" id="1.10.510.10:FF:000883">
    <property type="entry name" value="Tau TuBulin Kinase"/>
    <property type="match status" value="1"/>
</dbReference>
<comment type="similarity">
    <text evidence="6">Belongs to the protein kinase superfamily. CK1 Ser/Thr protein kinase family.</text>
</comment>
<dbReference type="GO" id="GO:0007165">
    <property type="term" value="P:signal transduction"/>
    <property type="evidence" value="ECO:0000318"/>
    <property type="project" value="GO_Central"/>
</dbReference>
<keyword evidence="5" id="KW-0067">ATP-binding</keyword>
<proteinExistence type="inferred from homology"/>
<keyword evidence="9" id="KW-1185">Reference proteome</keyword>
<dbReference type="PROSITE" id="PS50011">
    <property type="entry name" value="PROTEIN_KINASE_DOM"/>
    <property type="match status" value="1"/>
</dbReference>
<dbReference type="GO" id="GO:0015630">
    <property type="term" value="C:microtubule cytoskeleton"/>
    <property type="evidence" value="ECO:0007669"/>
    <property type="project" value="UniProtKB-ARBA"/>
</dbReference>
<dbReference type="EnsemblMetazoa" id="PPA20920.1">
    <property type="protein sequence ID" value="PPA20920.1"/>
    <property type="gene ID" value="WBGene00110474"/>
</dbReference>
<keyword evidence="4" id="KW-0418">Kinase</keyword>
<dbReference type="Pfam" id="PF00069">
    <property type="entry name" value="Pkinase"/>
    <property type="match status" value="1"/>
</dbReference>
<dbReference type="OrthoDB" id="5979581at2759"/>
<accession>A0A8R1UD42</accession>